<dbReference type="Proteomes" id="UP001147653">
    <property type="component" value="Unassembled WGS sequence"/>
</dbReference>
<evidence type="ECO:0000256" key="6">
    <source>
        <dbReference type="ARBA" id="ARBA00022989"/>
    </source>
</evidence>
<proteinExistence type="inferred from homology"/>
<dbReference type="CDD" id="cd06550">
    <property type="entry name" value="TM_ABC_iron-siderophores_like"/>
    <property type="match status" value="1"/>
</dbReference>
<evidence type="ECO:0000256" key="4">
    <source>
        <dbReference type="ARBA" id="ARBA00022475"/>
    </source>
</evidence>
<dbReference type="GO" id="GO:0022857">
    <property type="term" value="F:transmembrane transporter activity"/>
    <property type="evidence" value="ECO:0007669"/>
    <property type="project" value="InterPro"/>
</dbReference>
<keyword evidence="4" id="KW-1003">Cell membrane</keyword>
<accession>A0A9X3NDV7</accession>
<keyword evidence="5 8" id="KW-0812">Transmembrane</keyword>
<evidence type="ECO:0000256" key="8">
    <source>
        <dbReference type="SAM" id="Phobius"/>
    </source>
</evidence>
<dbReference type="AlphaFoldDB" id="A0A9X3NDV7"/>
<reference evidence="9" key="1">
    <citation type="submission" date="2022-10" db="EMBL/GenBank/DDBJ databases">
        <title>The WGS of Solirubrobacter phytolaccae KCTC 29190.</title>
        <authorList>
            <person name="Jiang Z."/>
        </authorList>
    </citation>
    <scope>NUCLEOTIDE SEQUENCE</scope>
    <source>
        <strain evidence="9">KCTC 29190</strain>
    </source>
</reference>
<dbReference type="GO" id="GO:0033214">
    <property type="term" value="P:siderophore-iron import into cell"/>
    <property type="evidence" value="ECO:0007669"/>
    <property type="project" value="TreeGrafter"/>
</dbReference>
<keyword evidence="10" id="KW-1185">Reference proteome</keyword>
<dbReference type="EMBL" id="JAPDDP010000046">
    <property type="protein sequence ID" value="MDA0183097.1"/>
    <property type="molecule type" value="Genomic_DNA"/>
</dbReference>
<feature type="transmembrane region" description="Helical" evidence="8">
    <location>
        <begin position="294"/>
        <end position="312"/>
    </location>
</feature>
<comment type="similarity">
    <text evidence="2">Belongs to the binding-protein-dependent transport system permease family. FecCD subfamily.</text>
</comment>
<feature type="transmembrane region" description="Helical" evidence="8">
    <location>
        <begin position="167"/>
        <end position="187"/>
    </location>
</feature>
<dbReference type="InterPro" id="IPR000522">
    <property type="entry name" value="ABC_transptr_permease_BtuC"/>
</dbReference>
<keyword evidence="6 8" id="KW-1133">Transmembrane helix</keyword>
<dbReference type="Gene3D" id="1.10.3470.10">
    <property type="entry name" value="ABC transporter involved in vitamin B12 uptake, BtuC"/>
    <property type="match status" value="1"/>
</dbReference>
<feature type="transmembrane region" description="Helical" evidence="8">
    <location>
        <begin position="256"/>
        <end position="282"/>
    </location>
</feature>
<organism evidence="9 10">
    <name type="scientific">Solirubrobacter phytolaccae</name>
    <dbReference type="NCBI Taxonomy" id="1404360"/>
    <lineage>
        <taxon>Bacteria</taxon>
        <taxon>Bacillati</taxon>
        <taxon>Actinomycetota</taxon>
        <taxon>Thermoleophilia</taxon>
        <taxon>Solirubrobacterales</taxon>
        <taxon>Solirubrobacteraceae</taxon>
        <taxon>Solirubrobacter</taxon>
    </lineage>
</organism>
<comment type="subcellular location">
    <subcellularLocation>
        <location evidence="1">Cell membrane</location>
        <topology evidence="1">Multi-pass membrane protein</topology>
    </subcellularLocation>
</comment>
<gene>
    <name evidence="9" type="ORF">OJ997_22500</name>
</gene>
<keyword evidence="3" id="KW-0813">Transport</keyword>
<evidence type="ECO:0000313" key="10">
    <source>
        <dbReference type="Proteomes" id="UP001147653"/>
    </source>
</evidence>
<dbReference type="GO" id="GO:0005886">
    <property type="term" value="C:plasma membrane"/>
    <property type="evidence" value="ECO:0007669"/>
    <property type="project" value="UniProtKB-SubCell"/>
</dbReference>
<dbReference type="RefSeq" id="WP_270027481.1">
    <property type="nucleotide sequence ID" value="NZ_JAPDDP010000046.1"/>
</dbReference>
<protein>
    <submittedName>
        <fullName evidence="9">Iron chelate uptake ABC transporter family permease subunit</fullName>
    </submittedName>
</protein>
<evidence type="ECO:0000313" key="9">
    <source>
        <dbReference type="EMBL" id="MDA0183097.1"/>
    </source>
</evidence>
<sequence length="352" mass="36017">MSAAPYTLPGRVVRFGEAVSLRIQLRGVVVGLILVAVVLALSVFAIGTGEFAIPPGTVVSTLLGGGDPGSAFIVRELRLPRVVCALLVGAALGVSGAVFQSLTRNPLGSPDIVGFPQGAAVGALIVITILSGSGAAITVGALAGGVLTAFSVYLLAFKRGGTSGFRIVLIGIAISYLLVSVIDYLLARARIEDAQEATRWLLGSLNGRTWEDVTPLAISLAVLVPLAIPAARALRALELGDDSAHALGLRVERSRLGLVALAVGLVSVTTVAVGPIGFIALTAPQIARRVARTAGLPLVSSALMGAALTLASDIAAQRLVPDRALPVGVMTGLFGGVYLAWLLTMEWRKGRG</sequence>
<feature type="transmembrane region" description="Helical" evidence="8">
    <location>
        <begin position="82"/>
        <end position="102"/>
    </location>
</feature>
<evidence type="ECO:0000256" key="2">
    <source>
        <dbReference type="ARBA" id="ARBA00007935"/>
    </source>
</evidence>
<feature type="transmembrane region" description="Helical" evidence="8">
    <location>
        <begin position="324"/>
        <end position="343"/>
    </location>
</feature>
<evidence type="ECO:0000256" key="5">
    <source>
        <dbReference type="ARBA" id="ARBA00022692"/>
    </source>
</evidence>
<dbReference type="PANTHER" id="PTHR30472:SF24">
    <property type="entry name" value="FERRIC ENTEROBACTIN TRANSPORT SYSTEM PERMEASE PROTEIN FEPG"/>
    <property type="match status" value="1"/>
</dbReference>
<evidence type="ECO:0000256" key="3">
    <source>
        <dbReference type="ARBA" id="ARBA00022448"/>
    </source>
</evidence>
<name>A0A9X3NDV7_9ACTN</name>
<feature type="transmembrane region" description="Helical" evidence="8">
    <location>
        <begin position="122"/>
        <end position="155"/>
    </location>
</feature>
<dbReference type="SUPFAM" id="SSF81345">
    <property type="entry name" value="ABC transporter involved in vitamin B12 uptake, BtuC"/>
    <property type="match status" value="1"/>
</dbReference>
<dbReference type="InterPro" id="IPR037294">
    <property type="entry name" value="ABC_BtuC-like"/>
</dbReference>
<feature type="transmembrane region" description="Helical" evidence="8">
    <location>
        <begin position="23"/>
        <end position="46"/>
    </location>
</feature>
<comment type="caution">
    <text evidence="9">The sequence shown here is derived from an EMBL/GenBank/DDBJ whole genome shotgun (WGS) entry which is preliminary data.</text>
</comment>
<keyword evidence="7 8" id="KW-0472">Membrane</keyword>
<dbReference type="PANTHER" id="PTHR30472">
    <property type="entry name" value="FERRIC ENTEROBACTIN TRANSPORT SYSTEM PERMEASE PROTEIN"/>
    <property type="match status" value="1"/>
</dbReference>
<dbReference type="Pfam" id="PF01032">
    <property type="entry name" value="FecCD"/>
    <property type="match status" value="1"/>
</dbReference>
<evidence type="ECO:0000256" key="7">
    <source>
        <dbReference type="ARBA" id="ARBA00023136"/>
    </source>
</evidence>
<evidence type="ECO:0000256" key="1">
    <source>
        <dbReference type="ARBA" id="ARBA00004651"/>
    </source>
</evidence>